<dbReference type="InterPro" id="IPR020719">
    <property type="entry name" value="RNA3'_term_phos_cycl-like_CS"/>
</dbReference>
<dbReference type="InterPro" id="IPR013791">
    <property type="entry name" value="RNA3'-term_phos_cycl_insert"/>
</dbReference>
<feature type="region of interest" description="Disordered" evidence="5">
    <location>
        <begin position="390"/>
        <end position="442"/>
    </location>
</feature>
<dbReference type="InterPro" id="IPR037136">
    <property type="entry name" value="RNA3'_phos_cyclase_dom_sf"/>
</dbReference>
<dbReference type="Gene3D" id="3.65.10.20">
    <property type="entry name" value="RNA 3'-terminal phosphate cyclase domain"/>
    <property type="match status" value="1"/>
</dbReference>
<evidence type="ECO:0000313" key="9">
    <source>
        <dbReference type="Proteomes" id="UP000019763"/>
    </source>
</evidence>
<dbReference type="VEuPathDB" id="CryptoDB:GNI_116840"/>
<dbReference type="InterPro" id="IPR016443">
    <property type="entry name" value="RNA3'_term_phos_cyc_type_2"/>
</dbReference>
<dbReference type="GO" id="GO:0000479">
    <property type="term" value="P:endonucleolytic cleavage of tricistronic rRNA transcript (SSU-rRNA, 5.8S rRNA, LSU-rRNA)"/>
    <property type="evidence" value="ECO:0007669"/>
    <property type="project" value="TreeGrafter"/>
</dbReference>
<dbReference type="OMA" id="YTDQNKG"/>
<evidence type="ECO:0000313" key="8">
    <source>
        <dbReference type="EMBL" id="EZG55156.1"/>
    </source>
</evidence>
<dbReference type="PANTHER" id="PTHR11096:SF1">
    <property type="entry name" value="RNA 3'-TERMINAL PHOSPHATE CYCLASE-LIKE PROTEIN"/>
    <property type="match status" value="1"/>
</dbReference>
<keyword evidence="8" id="KW-0436">Ligase</keyword>
<dbReference type="GO" id="GO:0004521">
    <property type="term" value="F:RNA endonuclease activity"/>
    <property type="evidence" value="ECO:0007669"/>
    <property type="project" value="TreeGrafter"/>
</dbReference>
<dbReference type="Proteomes" id="UP000019763">
    <property type="component" value="Unassembled WGS sequence"/>
</dbReference>
<dbReference type="InterPro" id="IPR000228">
    <property type="entry name" value="RNA3'_term_phos_cyc"/>
</dbReference>
<evidence type="ECO:0000256" key="2">
    <source>
        <dbReference type="ARBA" id="ARBA00007089"/>
    </source>
</evidence>
<organism evidence="8 9">
    <name type="scientific">Gregarina niphandrodes</name>
    <name type="common">Septate eugregarine</name>
    <dbReference type="NCBI Taxonomy" id="110365"/>
    <lineage>
        <taxon>Eukaryota</taxon>
        <taxon>Sar</taxon>
        <taxon>Alveolata</taxon>
        <taxon>Apicomplexa</taxon>
        <taxon>Conoidasida</taxon>
        <taxon>Gregarinasina</taxon>
        <taxon>Eugregarinorida</taxon>
        <taxon>Gregarinidae</taxon>
        <taxon>Gregarina</taxon>
    </lineage>
</organism>
<keyword evidence="9" id="KW-1185">Reference proteome</keyword>
<dbReference type="EC" id="6.5.1.4" evidence="8"/>
<feature type="compositionally biased region" description="Basic and acidic residues" evidence="5">
    <location>
        <begin position="390"/>
        <end position="425"/>
    </location>
</feature>
<dbReference type="RefSeq" id="XP_011131744.1">
    <property type="nucleotide sequence ID" value="XM_011133442.1"/>
</dbReference>
<dbReference type="EMBL" id="AFNH02000867">
    <property type="protein sequence ID" value="EZG55156.1"/>
    <property type="molecule type" value="Genomic_DNA"/>
</dbReference>
<dbReference type="InterPro" id="IPR023797">
    <property type="entry name" value="RNA3'_phos_cyclase_dom"/>
</dbReference>
<dbReference type="GO" id="GO:0005730">
    <property type="term" value="C:nucleolus"/>
    <property type="evidence" value="ECO:0007669"/>
    <property type="project" value="UniProtKB-SubCell"/>
</dbReference>
<evidence type="ECO:0000259" key="7">
    <source>
        <dbReference type="Pfam" id="PF05189"/>
    </source>
</evidence>
<dbReference type="SUPFAM" id="SSF55205">
    <property type="entry name" value="EPT/RTPC-like"/>
    <property type="match status" value="1"/>
</dbReference>
<dbReference type="PROSITE" id="PS01287">
    <property type="entry name" value="RTC"/>
    <property type="match status" value="1"/>
</dbReference>
<evidence type="ECO:0000256" key="4">
    <source>
        <dbReference type="ARBA" id="ARBA00023242"/>
    </source>
</evidence>
<dbReference type="PANTHER" id="PTHR11096">
    <property type="entry name" value="RNA 3' TERMINAL PHOSPHATE CYCLASE"/>
    <property type="match status" value="1"/>
</dbReference>
<dbReference type="OrthoDB" id="1911237at2759"/>
<keyword evidence="4" id="KW-0539">Nucleus</keyword>
<comment type="caution">
    <text evidence="8">The sequence shown here is derived from an EMBL/GenBank/DDBJ whole genome shotgun (WGS) entry which is preliminary data.</text>
</comment>
<gene>
    <name evidence="8" type="ORF">GNI_116840</name>
</gene>
<evidence type="ECO:0000259" key="6">
    <source>
        <dbReference type="Pfam" id="PF01137"/>
    </source>
</evidence>
<protein>
    <submittedName>
        <fullName evidence="8">RNA 3'-terminal phosphate cyclase-like protein</fullName>
        <ecNumber evidence="8">6.5.1.4</ecNumber>
    </submittedName>
</protein>
<dbReference type="Pfam" id="PF05189">
    <property type="entry name" value="RTC_insert"/>
    <property type="match status" value="1"/>
</dbReference>
<feature type="compositionally biased region" description="Acidic residues" evidence="5">
    <location>
        <begin position="426"/>
        <end position="439"/>
    </location>
</feature>
<comment type="similarity">
    <text evidence="2">Belongs to the RNA 3'-terminal cyclase family. Type 2 subfamily.</text>
</comment>
<dbReference type="Pfam" id="PF01137">
    <property type="entry name" value="RTC"/>
    <property type="match status" value="1"/>
</dbReference>
<name>A0A023B2V0_GRENI</name>
<evidence type="ECO:0000256" key="1">
    <source>
        <dbReference type="ARBA" id="ARBA00004604"/>
    </source>
</evidence>
<keyword evidence="3" id="KW-0690">Ribosome biogenesis</keyword>
<feature type="domain" description="RNA 3'-terminal phosphate cyclase insert" evidence="7">
    <location>
        <begin position="186"/>
        <end position="320"/>
    </location>
</feature>
<dbReference type="InterPro" id="IPR013792">
    <property type="entry name" value="RNA3'P_cycl/enolpyr_Trfase_a/b"/>
</dbReference>
<feature type="domain" description="RNA 3'-terminal phosphate cyclase" evidence="6">
    <location>
        <begin position="16"/>
        <end position="375"/>
    </location>
</feature>
<dbReference type="GeneID" id="22914165"/>
<dbReference type="eggNOG" id="KOG3980">
    <property type="taxonomic scope" value="Eukaryota"/>
</dbReference>
<dbReference type="NCBIfam" id="TIGR03400">
    <property type="entry name" value="18S_RNA_Rcl1p"/>
    <property type="match status" value="1"/>
</dbReference>
<evidence type="ECO:0000256" key="5">
    <source>
        <dbReference type="SAM" id="MobiDB-lite"/>
    </source>
</evidence>
<comment type="subcellular location">
    <subcellularLocation>
        <location evidence="1">Nucleus</location>
        <location evidence="1">Nucleolus</location>
    </subcellularLocation>
</comment>
<dbReference type="Gene3D" id="3.30.360.20">
    <property type="entry name" value="RNA 3'-terminal phosphate cyclase, insert domain"/>
    <property type="match status" value="1"/>
</dbReference>
<accession>A0A023B2V0</accession>
<reference evidence="8" key="1">
    <citation type="submission" date="2013-12" db="EMBL/GenBank/DDBJ databases">
        <authorList>
            <person name="Omoto C.K."/>
            <person name="Sibley D."/>
            <person name="Venepally P."/>
            <person name="Hadjithomas M."/>
            <person name="Karamycheva S."/>
            <person name="Brunk B."/>
            <person name="Roos D."/>
            <person name="Caler E."/>
            <person name="Lorenzi H."/>
        </authorList>
    </citation>
    <scope>NUCLEOTIDE SEQUENCE</scope>
</reference>
<dbReference type="InterPro" id="IPR036553">
    <property type="entry name" value="RPTC_insert"/>
</dbReference>
<proteinExistence type="inferred from homology"/>
<sequence length="475" mass="52445">MAALGKEITYHDTAGFRQRIALSAITNRPVSMKDIRVKTENPGLRPSEACILHILERVSENVAVDVRNGSTDLLVEPGLLVGRDYAFTVECPPDRGLVYYLEFLVMIAPFMKHPANINLEGITDHPHDLSMDAFRTGLNAYTQKIGLPEMGVNVIRRGLLPEGGGCVQFTCGVLKAVEPFKLIYGGRIARVRGTVFTCHMNAIFGTKTIESARNVLNELLADVHIYTEPQSGEKGGKSPGFGLTLVAETVRSGIVYVADGLIDKNEADQKELTAREKMQPTFLGRRDLGDLIQQKSARKTSETITEKLGREVALRLLAELCEGGAVDSAFQWLPIYFMAVADDDKVSRVVTGRLTQNTVLLLRHINDFLSLRYQIDTHQAALESLVKLPEQKTESQKTESQKTDLDVGEKAADKNSHSGDNVKEDLGEETIYDDEDDDPPFSLAAAEGLQRARRENRFVLTCRGVGLANISRVTF</sequence>
<evidence type="ECO:0000256" key="3">
    <source>
        <dbReference type="ARBA" id="ARBA00022517"/>
    </source>
</evidence>
<dbReference type="GO" id="GO:0003963">
    <property type="term" value="F:RNA-3'-phosphate cyclase activity"/>
    <property type="evidence" value="ECO:0007669"/>
    <property type="project" value="UniProtKB-EC"/>
</dbReference>
<dbReference type="AlphaFoldDB" id="A0A023B2V0"/>